<name>A0A0G1GNX0_9BACT</name>
<proteinExistence type="predicted"/>
<gene>
    <name evidence="3" type="ORF">UW22_C0034G0014</name>
</gene>
<dbReference type="NCBIfam" id="NF037970">
    <property type="entry name" value="vanZ_1"/>
    <property type="match status" value="1"/>
</dbReference>
<feature type="domain" description="VanZ-like" evidence="2">
    <location>
        <begin position="8"/>
        <end position="116"/>
    </location>
</feature>
<evidence type="ECO:0000259" key="2">
    <source>
        <dbReference type="Pfam" id="PF04892"/>
    </source>
</evidence>
<feature type="transmembrane region" description="Helical" evidence="1">
    <location>
        <begin position="66"/>
        <end position="82"/>
    </location>
</feature>
<protein>
    <submittedName>
        <fullName evidence="3">VanZ-like protein</fullName>
    </submittedName>
</protein>
<dbReference type="Pfam" id="PF04892">
    <property type="entry name" value="VanZ"/>
    <property type="match status" value="1"/>
</dbReference>
<evidence type="ECO:0000256" key="1">
    <source>
        <dbReference type="SAM" id="Phobius"/>
    </source>
</evidence>
<accession>A0A0G1GNX0</accession>
<comment type="caution">
    <text evidence="3">The sequence shown here is derived from an EMBL/GenBank/DDBJ whole genome shotgun (WGS) entry which is preliminary data.</text>
</comment>
<reference evidence="3 4" key="1">
    <citation type="journal article" date="2015" name="Nature">
        <title>rRNA introns, odd ribosomes, and small enigmatic genomes across a large radiation of phyla.</title>
        <authorList>
            <person name="Brown C.T."/>
            <person name="Hug L.A."/>
            <person name="Thomas B.C."/>
            <person name="Sharon I."/>
            <person name="Castelle C.J."/>
            <person name="Singh A."/>
            <person name="Wilkins M.J."/>
            <person name="Williams K.H."/>
            <person name="Banfield J.F."/>
        </authorList>
    </citation>
    <scope>NUCLEOTIDE SEQUENCE [LARGE SCALE GENOMIC DNA]</scope>
</reference>
<dbReference type="AlphaFoldDB" id="A0A0G1GNX0"/>
<feature type="transmembrane region" description="Helical" evidence="1">
    <location>
        <begin position="7"/>
        <end position="27"/>
    </location>
</feature>
<evidence type="ECO:0000313" key="3">
    <source>
        <dbReference type="EMBL" id="KKT36671.1"/>
    </source>
</evidence>
<sequence length="136" mass="15983">MKKVLRYWLPVILWMIVIFLFSSRQKIALTDSYAVSFLVFKTLHLFEYIFLYLVSFRAFFNSGFRENQAFLWAFTLTVLYAMTDEIHQAYVPTREGRLRDVIIDGLGGSFGWVILTQLLPKAPKKLKGLAKHWQIL</sequence>
<keyword evidence="1" id="KW-0812">Transmembrane</keyword>
<dbReference type="EMBL" id="LCHM01000034">
    <property type="protein sequence ID" value="KKT36671.1"/>
    <property type="molecule type" value="Genomic_DNA"/>
</dbReference>
<dbReference type="Proteomes" id="UP000034617">
    <property type="component" value="Unassembled WGS sequence"/>
</dbReference>
<evidence type="ECO:0000313" key="4">
    <source>
        <dbReference type="Proteomes" id="UP000034617"/>
    </source>
</evidence>
<organism evidence="3 4">
    <name type="scientific">Candidatus Gottesmanbacteria bacterium GW2011_GWB1_44_11c</name>
    <dbReference type="NCBI Taxonomy" id="1618447"/>
    <lineage>
        <taxon>Bacteria</taxon>
        <taxon>Candidatus Gottesmaniibacteriota</taxon>
    </lineage>
</organism>
<dbReference type="InterPro" id="IPR006976">
    <property type="entry name" value="VanZ-like"/>
</dbReference>
<keyword evidence="1" id="KW-1133">Transmembrane helix</keyword>
<feature type="transmembrane region" description="Helical" evidence="1">
    <location>
        <begin position="33"/>
        <end position="54"/>
    </location>
</feature>
<feature type="transmembrane region" description="Helical" evidence="1">
    <location>
        <begin position="102"/>
        <end position="119"/>
    </location>
</feature>
<keyword evidence="1" id="KW-0472">Membrane</keyword>